<evidence type="ECO:0000256" key="3">
    <source>
        <dbReference type="ARBA" id="ARBA00007809"/>
    </source>
</evidence>
<sequence length="268" mass="29695">MDLFGRLTFQSALSITAVITTVALLFCGFPICFNIYRRKSTEDISSFPFILGFLSGTLWLRYGLLIGDFAMITCNSVAISLMIFYLVFYTYYTQPKLSILVKIAVDVVFIALILTVVQIFEDKAREPLGFVSMIFNAINFGAPLGGLLFCGLEAVRPFHSNVLFQLDKYLIIPNSAGVALALIQISFFLVLPRAPGKIAPLGYCCSCVRNLQTKQVEKPSKQDLAKNGQRSTWKRPKVGDVNANEVTISNVTEPAEHKGDVKIDVVDE</sequence>
<evidence type="ECO:0000256" key="5">
    <source>
        <dbReference type="ARBA" id="ARBA00022475"/>
    </source>
</evidence>
<evidence type="ECO:0000313" key="14">
    <source>
        <dbReference type="WBParaSite" id="jg120.2"/>
    </source>
</evidence>
<feature type="transmembrane region" description="Helical" evidence="12">
    <location>
        <begin position="47"/>
        <end position="64"/>
    </location>
</feature>
<keyword evidence="4 12" id="KW-0813">Transport</keyword>
<name>A0A915CSK5_9BILA</name>
<evidence type="ECO:0000256" key="12">
    <source>
        <dbReference type="RuleBase" id="RU910715"/>
    </source>
</evidence>
<dbReference type="InterPro" id="IPR047664">
    <property type="entry name" value="SWEET"/>
</dbReference>
<evidence type="ECO:0000256" key="6">
    <source>
        <dbReference type="ARBA" id="ARBA00022597"/>
    </source>
</evidence>
<organism evidence="13 14">
    <name type="scientific">Ditylenchus dipsaci</name>
    <dbReference type="NCBI Taxonomy" id="166011"/>
    <lineage>
        <taxon>Eukaryota</taxon>
        <taxon>Metazoa</taxon>
        <taxon>Ecdysozoa</taxon>
        <taxon>Nematoda</taxon>
        <taxon>Chromadorea</taxon>
        <taxon>Rhabditida</taxon>
        <taxon>Tylenchina</taxon>
        <taxon>Tylenchomorpha</taxon>
        <taxon>Sphaerularioidea</taxon>
        <taxon>Anguinidae</taxon>
        <taxon>Anguininae</taxon>
        <taxon>Ditylenchus</taxon>
    </lineage>
</organism>
<dbReference type="GO" id="GO:0005886">
    <property type="term" value="C:plasma membrane"/>
    <property type="evidence" value="ECO:0007669"/>
    <property type="project" value="UniProtKB-SubCell"/>
</dbReference>
<dbReference type="GO" id="GO:0051119">
    <property type="term" value="F:sugar transmembrane transporter activity"/>
    <property type="evidence" value="ECO:0007669"/>
    <property type="project" value="InterPro"/>
</dbReference>
<dbReference type="AlphaFoldDB" id="A0A915CSK5"/>
<feature type="transmembrane region" description="Helical" evidence="12">
    <location>
        <begin position="70"/>
        <end position="92"/>
    </location>
</feature>
<comment type="similarity">
    <text evidence="3 12">Belongs to the SWEET sugar transporter family.</text>
</comment>
<comment type="caution">
    <text evidence="12">Lacks conserved residue(s) required for the propagation of feature annotation.</text>
</comment>
<dbReference type="GO" id="GO:0000139">
    <property type="term" value="C:Golgi membrane"/>
    <property type="evidence" value="ECO:0007669"/>
    <property type="project" value="UniProtKB-SubCell"/>
</dbReference>
<dbReference type="PANTHER" id="PTHR10791:SF112">
    <property type="entry name" value="SUGAR TRANSPORTER SWEET1"/>
    <property type="match status" value="1"/>
</dbReference>
<feature type="transmembrane region" description="Helical" evidence="12">
    <location>
        <begin position="99"/>
        <end position="120"/>
    </location>
</feature>
<dbReference type="Gene3D" id="1.20.1280.290">
    <property type="match status" value="1"/>
</dbReference>
<keyword evidence="7 12" id="KW-0812">Transmembrane</keyword>
<keyword evidence="6 12" id="KW-0762">Sugar transport</keyword>
<keyword evidence="8" id="KW-0677">Repeat</keyword>
<proteinExistence type="inferred from homology"/>
<feature type="transmembrane region" description="Helical" evidence="12">
    <location>
        <begin position="12"/>
        <end position="35"/>
    </location>
</feature>
<protein>
    <recommendedName>
        <fullName evidence="12">Sugar transporter SWEET</fullName>
    </recommendedName>
</protein>
<keyword evidence="9 12" id="KW-1133">Transmembrane helix</keyword>
<evidence type="ECO:0000256" key="4">
    <source>
        <dbReference type="ARBA" id="ARBA00022448"/>
    </source>
</evidence>
<evidence type="ECO:0000313" key="13">
    <source>
        <dbReference type="Proteomes" id="UP000887574"/>
    </source>
</evidence>
<dbReference type="PANTHER" id="PTHR10791">
    <property type="entry name" value="RAG1-ACTIVATING PROTEIN 1"/>
    <property type="match status" value="1"/>
</dbReference>
<keyword evidence="5" id="KW-1003">Cell membrane</keyword>
<feature type="transmembrane region" description="Helical" evidence="12">
    <location>
        <begin position="140"/>
        <end position="158"/>
    </location>
</feature>
<evidence type="ECO:0000256" key="7">
    <source>
        <dbReference type="ARBA" id="ARBA00022692"/>
    </source>
</evidence>
<keyword evidence="10" id="KW-0333">Golgi apparatus</keyword>
<feature type="transmembrane region" description="Helical" evidence="12">
    <location>
        <begin position="170"/>
        <end position="191"/>
    </location>
</feature>
<dbReference type="FunFam" id="1.20.1280.290:FF:000010">
    <property type="entry name" value="Sugar transporter SWEET"/>
    <property type="match status" value="1"/>
</dbReference>
<evidence type="ECO:0000256" key="8">
    <source>
        <dbReference type="ARBA" id="ARBA00022737"/>
    </source>
</evidence>
<comment type="function">
    <text evidence="12">Mediates sugar transport across membranes.</text>
</comment>
<keyword evidence="11 12" id="KW-0472">Membrane</keyword>
<reference evidence="14" key="1">
    <citation type="submission" date="2022-11" db="UniProtKB">
        <authorList>
            <consortium name="WormBaseParasite"/>
        </authorList>
    </citation>
    <scope>IDENTIFICATION</scope>
</reference>
<evidence type="ECO:0000256" key="10">
    <source>
        <dbReference type="ARBA" id="ARBA00023034"/>
    </source>
</evidence>
<keyword evidence="13" id="KW-1185">Reference proteome</keyword>
<evidence type="ECO:0000256" key="2">
    <source>
        <dbReference type="ARBA" id="ARBA00004653"/>
    </source>
</evidence>
<comment type="subcellular location">
    <subcellularLocation>
        <location evidence="1">Cell membrane</location>
        <topology evidence="1">Multi-pass membrane protein</topology>
    </subcellularLocation>
    <subcellularLocation>
        <location evidence="2">Golgi apparatus membrane</location>
        <topology evidence="2">Multi-pass membrane protein</topology>
    </subcellularLocation>
</comment>
<evidence type="ECO:0000256" key="11">
    <source>
        <dbReference type="ARBA" id="ARBA00023136"/>
    </source>
</evidence>
<dbReference type="InterPro" id="IPR004316">
    <property type="entry name" value="SWEET_rpt"/>
</dbReference>
<dbReference type="Pfam" id="PF03083">
    <property type="entry name" value="MtN3_slv"/>
    <property type="match status" value="1"/>
</dbReference>
<evidence type="ECO:0000256" key="9">
    <source>
        <dbReference type="ARBA" id="ARBA00022989"/>
    </source>
</evidence>
<accession>A0A915CSK5</accession>
<evidence type="ECO:0000256" key="1">
    <source>
        <dbReference type="ARBA" id="ARBA00004651"/>
    </source>
</evidence>
<dbReference type="WBParaSite" id="jg120.2">
    <property type="protein sequence ID" value="jg120.2"/>
    <property type="gene ID" value="jg120"/>
</dbReference>
<dbReference type="Proteomes" id="UP000887574">
    <property type="component" value="Unplaced"/>
</dbReference>